<dbReference type="Gene3D" id="3.30.160.60">
    <property type="entry name" value="Classic Zinc Finger"/>
    <property type="match status" value="1"/>
</dbReference>
<keyword evidence="6" id="KW-1185">Reference proteome</keyword>
<evidence type="ECO:0000313" key="6">
    <source>
        <dbReference type="Proteomes" id="UP000828390"/>
    </source>
</evidence>
<reference evidence="5" key="2">
    <citation type="submission" date="2020-11" db="EMBL/GenBank/DDBJ databases">
        <authorList>
            <person name="McCartney M.A."/>
            <person name="Auch B."/>
            <person name="Kono T."/>
            <person name="Mallez S."/>
            <person name="Becker A."/>
            <person name="Gohl D.M."/>
            <person name="Silverstein K.A.T."/>
            <person name="Koren S."/>
            <person name="Bechman K.B."/>
            <person name="Herman A."/>
            <person name="Abrahante J.E."/>
            <person name="Garbe J."/>
        </authorList>
    </citation>
    <scope>NUCLEOTIDE SEQUENCE</scope>
    <source>
        <strain evidence="5">Duluth1</strain>
        <tissue evidence="5">Whole animal</tissue>
    </source>
</reference>
<dbReference type="PANTHER" id="PTHR24104:SF50">
    <property type="entry name" value="SMP-30_GLUCONOLACTONASE_LRE-LIKE REGION DOMAIN-CONTAINING PROTEIN"/>
    <property type="match status" value="1"/>
</dbReference>
<accession>A0A9D4FHC7</accession>
<evidence type="ECO:0000259" key="4">
    <source>
        <dbReference type="PROSITE" id="PS50119"/>
    </source>
</evidence>
<evidence type="ECO:0000256" key="2">
    <source>
        <dbReference type="SAM" id="Coils"/>
    </source>
</evidence>
<keyword evidence="1" id="KW-0479">Metal-binding</keyword>
<evidence type="ECO:0000256" key="3">
    <source>
        <dbReference type="SAM" id="MobiDB-lite"/>
    </source>
</evidence>
<dbReference type="GO" id="GO:0061630">
    <property type="term" value="F:ubiquitin protein ligase activity"/>
    <property type="evidence" value="ECO:0007669"/>
    <property type="project" value="TreeGrafter"/>
</dbReference>
<feature type="domain" description="B box-type" evidence="4">
    <location>
        <begin position="9"/>
        <end position="43"/>
    </location>
</feature>
<feature type="region of interest" description="Disordered" evidence="3">
    <location>
        <begin position="325"/>
        <end position="357"/>
    </location>
</feature>
<evidence type="ECO:0000313" key="5">
    <source>
        <dbReference type="EMBL" id="KAH3798775.1"/>
    </source>
</evidence>
<dbReference type="GO" id="GO:0000209">
    <property type="term" value="P:protein polyubiquitination"/>
    <property type="evidence" value="ECO:0007669"/>
    <property type="project" value="TreeGrafter"/>
</dbReference>
<name>A0A9D4FHC7_DREPO</name>
<dbReference type="Gene3D" id="2.120.10.30">
    <property type="entry name" value="TolB, C-terminal domain"/>
    <property type="match status" value="1"/>
</dbReference>
<sequence>MESILLSSRRMNMCDEHVHEPLRFYCTFHNDVICSICAIKRHKLCQDTLTFQEAIERFEREHKNLFKALENQSANIEKNISEKQAALELLARNSIDATSQIEHLTKKLHAVIEEKKRVLLKTLNEETGEVRKELSNDLTFLTKMSKTMTKVKDKALGAFKCKAEVRTIKTMIRVQNIYCDIEKSSKIVLNHPTQYIYFQESQELQDFLENLQTIGSISRVQNIDDMDNDGPKDQADEGNDHEEDVAVAHDGDNDNGNAEQKANIVSLLHYQMDTIAEIDSSSEHDTDESDDVFNLSGKHDSLINEKVVVNDGIDLIKFEPVNCTTGRSEDSGNVSEKEYELDDTSEDKSVMTSADGMNADDISECSMVTAMKHENEFIEFDDVEEEMLFKSELVVNVKHLNGEIVIGCSNGEPVEPIDNNVSETGETSPLENGFSDSINSDEDNEHIVTVDDESLKRFRKNSDLDTCLTVRLNGFEDGIGETDAASFAETYNTKLAHAQTNNALLEHTQTNDTKLAHDVATETESYEAKTAKIADQFLALHHGRPCWIYGIAFLTHDRIVISDVAHDSLQLFDTRGVFICEEKVAFTPWDTSKMDNQTIVVCSGVKGSVYIFNVNDGGFDLKKKVDIGSDCNSVFYSNKGTFIIGSRKGCLICKSDGSDIKAFSTHSVTEKSLRRADFIIADDVSGNIFMVNSWSGKITALTSEGQILWESHSGGVFPRGIVINGNRIFVSCKARNCITIMDSSDGRHIDDVTFDELEYPYALALHPTENILAVTRWDEKMTNGQTRIIQLVRY</sequence>
<dbReference type="GO" id="GO:0043161">
    <property type="term" value="P:proteasome-mediated ubiquitin-dependent protein catabolic process"/>
    <property type="evidence" value="ECO:0007669"/>
    <property type="project" value="TreeGrafter"/>
</dbReference>
<dbReference type="PANTHER" id="PTHR24104">
    <property type="entry name" value="E3 UBIQUITIN-PROTEIN LIGASE NHLRC1-RELATED"/>
    <property type="match status" value="1"/>
</dbReference>
<reference evidence="5" key="1">
    <citation type="journal article" date="2019" name="bioRxiv">
        <title>The Genome of the Zebra Mussel, Dreissena polymorpha: A Resource for Invasive Species Research.</title>
        <authorList>
            <person name="McCartney M.A."/>
            <person name="Auch B."/>
            <person name="Kono T."/>
            <person name="Mallez S."/>
            <person name="Zhang Y."/>
            <person name="Obille A."/>
            <person name="Becker A."/>
            <person name="Abrahante J.E."/>
            <person name="Garbe J."/>
            <person name="Badalamenti J.P."/>
            <person name="Herman A."/>
            <person name="Mangelson H."/>
            <person name="Liachko I."/>
            <person name="Sullivan S."/>
            <person name="Sone E.D."/>
            <person name="Koren S."/>
            <person name="Silverstein K.A.T."/>
            <person name="Beckman K.B."/>
            <person name="Gohl D.M."/>
        </authorList>
    </citation>
    <scope>NUCLEOTIDE SEQUENCE</scope>
    <source>
        <strain evidence="5">Duluth1</strain>
        <tissue evidence="5">Whole animal</tissue>
    </source>
</reference>
<dbReference type="InterPro" id="IPR011042">
    <property type="entry name" value="6-blade_b-propeller_TolB-like"/>
</dbReference>
<dbReference type="InterPro" id="IPR000315">
    <property type="entry name" value="Znf_B-box"/>
</dbReference>
<feature type="region of interest" description="Disordered" evidence="3">
    <location>
        <begin position="222"/>
        <end position="241"/>
    </location>
</feature>
<dbReference type="PROSITE" id="PS50119">
    <property type="entry name" value="ZF_BBOX"/>
    <property type="match status" value="1"/>
</dbReference>
<keyword evidence="1" id="KW-0863">Zinc-finger</keyword>
<dbReference type="GO" id="GO:0008270">
    <property type="term" value="F:zinc ion binding"/>
    <property type="evidence" value="ECO:0007669"/>
    <property type="project" value="UniProtKB-KW"/>
</dbReference>
<dbReference type="AlphaFoldDB" id="A0A9D4FHC7"/>
<evidence type="ECO:0000256" key="1">
    <source>
        <dbReference type="PROSITE-ProRule" id="PRU00024"/>
    </source>
</evidence>
<feature type="coiled-coil region" evidence="2">
    <location>
        <begin position="55"/>
        <end position="93"/>
    </location>
</feature>
<dbReference type="SUPFAM" id="SSF57845">
    <property type="entry name" value="B-box zinc-binding domain"/>
    <property type="match status" value="1"/>
</dbReference>
<dbReference type="EMBL" id="JAIWYP010000007">
    <property type="protein sequence ID" value="KAH3798775.1"/>
    <property type="molecule type" value="Genomic_DNA"/>
</dbReference>
<dbReference type="SUPFAM" id="SSF101898">
    <property type="entry name" value="NHL repeat"/>
    <property type="match status" value="1"/>
</dbReference>
<organism evidence="5 6">
    <name type="scientific">Dreissena polymorpha</name>
    <name type="common">Zebra mussel</name>
    <name type="synonym">Mytilus polymorpha</name>
    <dbReference type="NCBI Taxonomy" id="45954"/>
    <lineage>
        <taxon>Eukaryota</taxon>
        <taxon>Metazoa</taxon>
        <taxon>Spiralia</taxon>
        <taxon>Lophotrochozoa</taxon>
        <taxon>Mollusca</taxon>
        <taxon>Bivalvia</taxon>
        <taxon>Autobranchia</taxon>
        <taxon>Heteroconchia</taxon>
        <taxon>Euheterodonta</taxon>
        <taxon>Imparidentia</taxon>
        <taxon>Neoheterodontei</taxon>
        <taxon>Myida</taxon>
        <taxon>Dreissenoidea</taxon>
        <taxon>Dreissenidae</taxon>
        <taxon>Dreissena</taxon>
    </lineage>
</organism>
<gene>
    <name evidence="5" type="ORF">DPMN_152378</name>
</gene>
<dbReference type="Proteomes" id="UP000828390">
    <property type="component" value="Unassembled WGS sequence"/>
</dbReference>
<proteinExistence type="predicted"/>
<comment type="caution">
    <text evidence="5">The sequence shown here is derived from an EMBL/GenBank/DDBJ whole genome shotgun (WGS) entry which is preliminary data.</text>
</comment>
<feature type="compositionally biased region" description="Basic and acidic residues" evidence="3">
    <location>
        <begin position="327"/>
        <end position="338"/>
    </location>
</feature>
<dbReference type="InterPro" id="IPR050952">
    <property type="entry name" value="TRIM-NHL_E3_ligases"/>
</dbReference>
<keyword evidence="1" id="KW-0862">Zinc</keyword>
<protein>
    <recommendedName>
        <fullName evidence="4">B box-type domain-containing protein</fullName>
    </recommendedName>
</protein>
<keyword evidence="2" id="KW-0175">Coiled coil</keyword>
<dbReference type="OrthoDB" id="10499301at2759"/>